<feature type="transmembrane region" description="Helical" evidence="6">
    <location>
        <begin position="334"/>
        <end position="360"/>
    </location>
</feature>
<dbReference type="InterPro" id="IPR011701">
    <property type="entry name" value="MFS"/>
</dbReference>
<feature type="transmembrane region" description="Helical" evidence="6">
    <location>
        <begin position="279"/>
        <end position="297"/>
    </location>
</feature>
<dbReference type="AlphaFoldDB" id="A0A0V8HKJ9"/>
<feature type="transmembrane region" description="Helical" evidence="6">
    <location>
        <begin position="219"/>
        <end position="244"/>
    </location>
</feature>
<dbReference type="PANTHER" id="PTHR23513:SF6">
    <property type="entry name" value="MAJOR FACILITATOR SUPERFAMILY ASSOCIATED DOMAIN-CONTAINING PROTEIN"/>
    <property type="match status" value="1"/>
</dbReference>
<feature type="transmembrane region" description="Helical" evidence="6">
    <location>
        <begin position="303"/>
        <end position="322"/>
    </location>
</feature>
<gene>
    <name evidence="7" type="ORF">GA0061094_0590</name>
</gene>
<dbReference type="SUPFAM" id="SSF103473">
    <property type="entry name" value="MFS general substrate transporter"/>
    <property type="match status" value="1"/>
</dbReference>
<dbReference type="Gene3D" id="1.20.1250.20">
    <property type="entry name" value="MFS general substrate transporter like domains"/>
    <property type="match status" value="1"/>
</dbReference>
<feature type="transmembrane region" description="Helical" evidence="6">
    <location>
        <begin position="250"/>
        <end position="267"/>
    </location>
</feature>
<evidence type="ECO:0000256" key="1">
    <source>
        <dbReference type="ARBA" id="ARBA00004651"/>
    </source>
</evidence>
<protein>
    <submittedName>
        <fullName evidence="7">Major Facilitator Superfamily protein</fullName>
    </submittedName>
</protein>
<organism evidence="7 8">
    <name type="scientific">[Bacillus] enclensis</name>
    <dbReference type="NCBI Taxonomy" id="1402860"/>
    <lineage>
        <taxon>Bacteria</taxon>
        <taxon>Bacillati</taxon>
        <taxon>Bacillota</taxon>
        <taxon>Bacilli</taxon>
        <taxon>Bacillales</taxon>
        <taxon>Bacillaceae</taxon>
        <taxon>Rossellomorea</taxon>
    </lineage>
</organism>
<evidence type="ECO:0000256" key="2">
    <source>
        <dbReference type="ARBA" id="ARBA00022475"/>
    </source>
</evidence>
<sequence length="405" mass="44653">MNRQLTILLIGRIITNFADSFYMIATIWYVKSLTASPLLIGLTSAVAILPVTIQFLYGPVIDRFSKKTILYAAMFGQGALVSVISILYYSNILWLPVLFLMMFMALSLSESTYPTESALIERLAPKEKLTKVNAIFSFSYQTLDIICDAVSGILIAFVGLGVVYITNSFLLVMTGLIFLVYLKVPKSEKESEVSTLGFFRQYKEDFIEGFGVVKSKRRLLSIMVGVMGMNLVATMGLAMLPLISDTSAEYGFWLTAISVGTLTGTVLSSKVEKIPLNRILPLVAVWAGIFWLLAFAVREARFLPYLFFAFSWAGIGILSIYIQTMIQVNLPRNHVGIGFAFISSLLGSLSPLGFFLGGLIGELTSGMFLVGISGTGYLVFSIYFLVNPKLRTLNAPLNVRFEESA</sequence>
<comment type="subcellular location">
    <subcellularLocation>
        <location evidence="1">Cell membrane</location>
        <topology evidence="1">Multi-pass membrane protein</topology>
    </subcellularLocation>
</comment>
<feature type="transmembrane region" description="Helical" evidence="6">
    <location>
        <begin position="36"/>
        <end position="57"/>
    </location>
</feature>
<dbReference type="Proteomes" id="UP000181997">
    <property type="component" value="Unassembled WGS sequence"/>
</dbReference>
<reference evidence="8" key="1">
    <citation type="submission" date="2016-08" db="EMBL/GenBank/DDBJ databases">
        <authorList>
            <person name="Varghese N."/>
            <person name="Submissions Spin"/>
        </authorList>
    </citation>
    <scope>NUCLEOTIDE SEQUENCE [LARGE SCALE GENOMIC DNA]</scope>
    <source>
        <strain evidence="8">SGD-1123</strain>
    </source>
</reference>
<evidence type="ECO:0000256" key="6">
    <source>
        <dbReference type="SAM" id="Phobius"/>
    </source>
</evidence>
<keyword evidence="4 6" id="KW-1133">Transmembrane helix</keyword>
<dbReference type="InterPro" id="IPR036259">
    <property type="entry name" value="MFS_trans_sf"/>
</dbReference>
<dbReference type="PANTHER" id="PTHR23513">
    <property type="entry name" value="INTEGRAL MEMBRANE EFFLUX PROTEIN-RELATED"/>
    <property type="match status" value="1"/>
</dbReference>
<keyword evidence="2" id="KW-1003">Cell membrane</keyword>
<evidence type="ECO:0000313" key="7">
    <source>
        <dbReference type="EMBL" id="SCB80172.1"/>
    </source>
</evidence>
<dbReference type="CDD" id="cd06173">
    <property type="entry name" value="MFS_MefA_like"/>
    <property type="match status" value="1"/>
</dbReference>
<feature type="transmembrane region" description="Helical" evidence="6">
    <location>
        <begin position="164"/>
        <end position="182"/>
    </location>
</feature>
<proteinExistence type="predicted"/>
<keyword evidence="3 6" id="KW-0812">Transmembrane</keyword>
<evidence type="ECO:0000256" key="3">
    <source>
        <dbReference type="ARBA" id="ARBA00022692"/>
    </source>
</evidence>
<evidence type="ECO:0000256" key="5">
    <source>
        <dbReference type="ARBA" id="ARBA00023136"/>
    </source>
</evidence>
<feature type="transmembrane region" description="Helical" evidence="6">
    <location>
        <begin position="7"/>
        <end position="30"/>
    </location>
</feature>
<name>A0A0V8HKJ9_9BACI</name>
<dbReference type="EMBL" id="FMAU01000001">
    <property type="protein sequence ID" value="SCB80172.1"/>
    <property type="molecule type" value="Genomic_DNA"/>
</dbReference>
<keyword evidence="8" id="KW-1185">Reference proteome</keyword>
<evidence type="ECO:0000313" key="8">
    <source>
        <dbReference type="Proteomes" id="UP000181997"/>
    </source>
</evidence>
<evidence type="ECO:0000256" key="4">
    <source>
        <dbReference type="ARBA" id="ARBA00022989"/>
    </source>
</evidence>
<dbReference type="RefSeq" id="WP_058297461.1">
    <property type="nucleotide sequence ID" value="NZ_FMAU01000001.1"/>
</dbReference>
<accession>A0A0V8HKJ9</accession>
<dbReference type="Pfam" id="PF07690">
    <property type="entry name" value="MFS_1"/>
    <property type="match status" value="1"/>
</dbReference>
<keyword evidence="5 6" id="KW-0472">Membrane</keyword>
<dbReference type="GO" id="GO:0005886">
    <property type="term" value="C:plasma membrane"/>
    <property type="evidence" value="ECO:0007669"/>
    <property type="project" value="UniProtKB-SubCell"/>
</dbReference>
<feature type="transmembrane region" description="Helical" evidence="6">
    <location>
        <begin position="366"/>
        <end position="386"/>
    </location>
</feature>
<dbReference type="GO" id="GO:0022857">
    <property type="term" value="F:transmembrane transporter activity"/>
    <property type="evidence" value="ECO:0007669"/>
    <property type="project" value="InterPro"/>
</dbReference>